<dbReference type="EMBL" id="JAWNFU010000001">
    <property type="protein sequence ID" value="MDY5152480.1"/>
    <property type="molecule type" value="Genomic_DNA"/>
</dbReference>
<keyword evidence="5" id="KW-1185">Reference proteome</keyword>
<organism evidence="4 5">
    <name type="scientific">Actinobaculum suis</name>
    <dbReference type="NCBI Taxonomy" id="1657"/>
    <lineage>
        <taxon>Bacteria</taxon>
        <taxon>Bacillati</taxon>
        <taxon>Actinomycetota</taxon>
        <taxon>Actinomycetes</taxon>
        <taxon>Actinomycetales</taxon>
        <taxon>Actinomycetaceae</taxon>
        <taxon>Actinobaculum</taxon>
    </lineage>
</organism>
<sequence length="378" mass="40843">MVFSRKGCGRLLGAGVVAGLGVLAGAYVEARAYCLRQRTLMLMREGASDNRASSSENGEAGQHTGEEESLVPERPLRVLHLTDIHLVPTQRKKIAFVRSLAAQDPDLVVLTGDLLAAPDALDSLLYALEPFAGIPGAFVYGSNDYFSPRPKNPLSYLDKARYQHSSRAAEPAMEAPRRFPDLPYQELTERLENYGWLNANNQRGRLQAAGWEIDLVGVDDPHIGRDRFPEATPHLAEGVAFSEGQSLVAGVDGKSQAADKKADLYVGLTHAPYTRTLNAMLADGRDLVFAGHTHGGQLALPVIGALTTNCDLVNRLDSGLFSWPDTGAQPVRGDGGVVSLEGEMYVNTPTGIGTSPFVPFRAFRQPEAVLLEIRATVR</sequence>
<dbReference type="InterPro" id="IPR004843">
    <property type="entry name" value="Calcineurin-like_PHP"/>
</dbReference>
<dbReference type="Proteomes" id="UP000182744">
    <property type="component" value="Unassembled WGS sequence"/>
</dbReference>
<keyword evidence="4" id="KW-0378">Hydrolase</keyword>
<dbReference type="RefSeq" id="WP_074662583.1">
    <property type="nucleotide sequence ID" value="NZ_FNAU01000008.1"/>
</dbReference>
<evidence type="ECO:0000313" key="4">
    <source>
        <dbReference type="EMBL" id="SDE41553.1"/>
    </source>
</evidence>
<protein>
    <submittedName>
        <fullName evidence="3">Metallophosphoesterase</fullName>
    </submittedName>
    <submittedName>
        <fullName evidence="4">Predicted phosphohydrolase, MPP superfamily</fullName>
    </submittedName>
</protein>
<evidence type="ECO:0000259" key="2">
    <source>
        <dbReference type="Pfam" id="PF00149"/>
    </source>
</evidence>
<gene>
    <name evidence="3" type="ORF">R6G71_00175</name>
    <name evidence="4" type="ORF">SAMN05421878_10866</name>
</gene>
<reference evidence="4" key="2">
    <citation type="submission" date="2016-10" db="EMBL/GenBank/DDBJ databases">
        <authorList>
            <person name="de Groot N.N."/>
        </authorList>
    </citation>
    <scope>NUCLEOTIDE SEQUENCE [LARGE SCALE GENOMIC DNA]</scope>
    <source>
        <strain evidence="4">DSM 20639</strain>
    </source>
</reference>
<dbReference type="EMBL" id="FNAU01000008">
    <property type="protein sequence ID" value="SDE41553.1"/>
    <property type="molecule type" value="Genomic_DNA"/>
</dbReference>
<dbReference type="PANTHER" id="PTHR31302">
    <property type="entry name" value="TRANSMEMBRANE PROTEIN WITH METALLOPHOSPHOESTERASE DOMAIN-RELATED"/>
    <property type="match status" value="1"/>
</dbReference>
<proteinExistence type="predicted"/>
<dbReference type="InterPro" id="IPR051158">
    <property type="entry name" value="Metallophosphoesterase_sf"/>
</dbReference>
<name>A0A1G7CQP0_9ACTO</name>
<dbReference type="Gene3D" id="3.60.21.10">
    <property type="match status" value="1"/>
</dbReference>
<dbReference type="PANTHER" id="PTHR31302:SF20">
    <property type="entry name" value="CONSERVED PROTEIN"/>
    <property type="match status" value="1"/>
</dbReference>
<dbReference type="GO" id="GO:0016020">
    <property type="term" value="C:membrane"/>
    <property type="evidence" value="ECO:0007669"/>
    <property type="project" value="GOC"/>
</dbReference>
<feature type="region of interest" description="Disordered" evidence="1">
    <location>
        <begin position="47"/>
        <end position="71"/>
    </location>
</feature>
<dbReference type="Proteomes" id="UP001273799">
    <property type="component" value="Unassembled WGS sequence"/>
</dbReference>
<dbReference type="InterPro" id="IPR029052">
    <property type="entry name" value="Metallo-depent_PP-like"/>
</dbReference>
<dbReference type="GO" id="GO:0009245">
    <property type="term" value="P:lipid A biosynthetic process"/>
    <property type="evidence" value="ECO:0007669"/>
    <property type="project" value="TreeGrafter"/>
</dbReference>
<reference evidence="5" key="1">
    <citation type="submission" date="2016-10" db="EMBL/GenBank/DDBJ databases">
        <authorList>
            <person name="Varghese N."/>
        </authorList>
    </citation>
    <scope>NUCLEOTIDE SEQUENCE [LARGE SCALE GENOMIC DNA]</scope>
    <source>
        <strain evidence="5">DSM 20639</strain>
    </source>
</reference>
<dbReference type="SUPFAM" id="SSF56300">
    <property type="entry name" value="Metallo-dependent phosphatases"/>
    <property type="match status" value="1"/>
</dbReference>
<accession>A0A1G7CQP0</accession>
<evidence type="ECO:0000256" key="1">
    <source>
        <dbReference type="SAM" id="MobiDB-lite"/>
    </source>
</evidence>
<evidence type="ECO:0000313" key="3">
    <source>
        <dbReference type="EMBL" id="MDY5152480.1"/>
    </source>
</evidence>
<dbReference type="AlphaFoldDB" id="A0A1G7CQP0"/>
<dbReference type="Pfam" id="PF00149">
    <property type="entry name" value="Metallophos"/>
    <property type="match status" value="1"/>
</dbReference>
<feature type="domain" description="Calcineurin-like phosphoesterase" evidence="2">
    <location>
        <begin position="76"/>
        <end position="295"/>
    </location>
</feature>
<reference evidence="3" key="3">
    <citation type="submission" date="2023-10" db="EMBL/GenBank/DDBJ databases">
        <title>Whole Genome based description of the genera Actinobaculum and Actinotignum reveals a complex phylogenetic relationship within the species included in the genus Actinotignum.</title>
        <authorList>
            <person name="Jensen C.S."/>
            <person name="Dargis R."/>
            <person name="Kemp M."/>
            <person name="Christensen J.J."/>
        </authorList>
    </citation>
    <scope>NUCLEOTIDE SEQUENCE</scope>
    <source>
        <strain evidence="3">Actinobaculum_suis_CCUG19206T</strain>
    </source>
</reference>
<dbReference type="GO" id="GO:0008758">
    <property type="term" value="F:UDP-2,3-diacylglucosamine hydrolase activity"/>
    <property type="evidence" value="ECO:0007669"/>
    <property type="project" value="TreeGrafter"/>
</dbReference>
<evidence type="ECO:0000313" key="5">
    <source>
        <dbReference type="Proteomes" id="UP000182744"/>
    </source>
</evidence>